<evidence type="ECO:0000256" key="4">
    <source>
        <dbReference type="ARBA" id="ARBA00022728"/>
    </source>
</evidence>
<keyword evidence="7 8" id="KW-0539">Nucleus</keyword>
<dbReference type="RefSeq" id="XP_004367461.1">
    <property type="nucleotide sequence ID" value="XM_004367404.1"/>
</dbReference>
<comment type="function">
    <text evidence="8">Part of the spliceosome which catalyzes two sequential transesterification reactions, first the excision of the non-coding intron from pre-mRNA and then the ligation of the coding exons to form the mature mRNA. Plays a role in stabilizing the structure of the spliceosome catalytic core and docking of the branch helix into the active site, producing 5'-exon and lariat intron-3'-intermediates.</text>
</comment>
<dbReference type="GO" id="GO:0071006">
    <property type="term" value="C:U2-type catalytic step 1 spliceosome"/>
    <property type="evidence" value="ECO:0007669"/>
    <property type="project" value="UniProtKB-UniRule"/>
</dbReference>
<reference evidence="10 11" key="1">
    <citation type="journal article" date="2013" name="Genome Biol.">
        <title>Genome of Acanthamoeba castellanii highlights extensive lateral gene transfer and early evolution of tyrosine kinase signaling.</title>
        <authorList>
            <person name="Clarke M."/>
            <person name="Lohan A.J."/>
            <person name="Liu B."/>
            <person name="Lagkouvardos I."/>
            <person name="Roy S."/>
            <person name="Zafar N."/>
            <person name="Bertelli C."/>
            <person name="Schilde C."/>
            <person name="Kianianmomeni A."/>
            <person name="Burglin T.R."/>
            <person name="Frech C."/>
            <person name="Turcotte B."/>
            <person name="Kopec K.O."/>
            <person name="Synnott J.M."/>
            <person name="Choo C."/>
            <person name="Paponov I."/>
            <person name="Finkler A."/>
            <person name="Soon Heng Tan C."/>
            <person name="Hutchins A.P."/>
            <person name="Weinmeier T."/>
            <person name="Rattei T."/>
            <person name="Chu J.S."/>
            <person name="Gimenez G."/>
            <person name="Irimia M."/>
            <person name="Rigden D.J."/>
            <person name="Fitzpatrick D.A."/>
            <person name="Lorenzo-Morales J."/>
            <person name="Bateman A."/>
            <person name="Chiu C.H."/>
            <person name="Tang P."/>
            <person name="Hegemann P."/>
            <person name="Fromm H."/>
            <person name="Raoult D."/>
            <person name="Greub G."/>
            <person name="Miranda-Saavedra D."/>
            <person name="Chen N."/>
            <person name="Nash P."/>
            <person name="Ginger M.L."/>
            <person name="Horn M."/>
            <person name="Schaap P."/>
            <person name="Caler L."/>
            <person name="Loftus B."/>
        </authorList>
    </citation>
    <scope>NUCLEOTIDE SEQUENCE [LARGE SCALE GENOMIC DNA]</scope>
    <source>
        <strain evidence="10 11">Neff</strain>
    </source>
</reference>
<dbReference type="PANTHER" id="PTHR12111">
    <property type="entry name" value="SPLICING FACTOR YJU2"/>
    <property type="match status" value="1"/>
</dbReference>
<evidence type="ECO:0000256" key="3">
    <source>
        <dbReference type="ARBA" id="ARBA00022723"/>
    </source>
</evidence>
<keyword evidence="3 8" id="KW-0479">Metal-binding</keyword>
<feature type="region of interest" description="Disordered" evidence="9">
    <location>
        <begin position="202"/>
        <end position="231"/>
    </location>
</feature>
<gene>
    <name evidence="10" type="ORF">ACA1_195180</name>
</gene>
<feature type="binding site" evidence="8">
    <location>
        <position position="83"/>
    </location>
    <ligand>
        <name>Zn(2+)</name>
        <dbReference type="ChEBI" id="CHEBI:29105"/>
    </ligand>
</feature>
<organism evidence="10 11">
    <name type="scientific">Acanthamoeba castellanii (strain ATCC 30010 / Neff)</name>
    <dbReference type="NCBI Taxonomy" id="1257118"/>
    <lineage>
        <taxon>Eukaryota</taxon>
        <taxon>Amoebozoa</taxon>
        <taxon>Discosea</taxon>
        <taxon>Longamoebia</taxon>
        <taxon>Centramoebida</taxon>
        <taxon>Acanthamoebidae</taxon>
        <taxon>Acanthamoeba</taxon>
    </lineage>
</organism>
<dbReference type="STRING" id="1257118.L8H7H5"/>
<evidence type="ECO:0000256" key="1">
    <source>
        <dbReference type="ARBA" id="ARBA00004123"/>
    </source>
</evidence>
<dbReference type="Proteomes" id="UP000011083">
    <property type="component" value="Unassembled WGS sequence"/>
</dbReference>
<evidence type="ECO:0000256" key="2">
    <source>
        <dbReference type="ARBA" id="ARBA00022664"/>
    </source>
</evidence>
<dbReference type="HAMAP" id="MF_03226">
    <property type="entry name" value="YJU2"/>
    <property type="match status" value="1"/>
</dbReference>
<name>L8H7H5_ACACF</name>
<dbReference type="GeneID" id="14921292"/>
<dbReference type="OMA" id="AMENRIY"/>
<dbReference type="KEGG" id="acan:ACA1_195180"/>
<evidence type="ECO:0000256" key="5">
    <source>
        <dbReference type="ARBA" id="ARBA00022833"/>
    </source>
</evidence>
<evidence type="ECO:0000256" key="6">
    <source>
        <dbReference type="ARBA" id="ARBA00023187"/>
    </source>
</evidence>
<feature type="binding site" evidence="8">
    <location>
        <position position="46"/>
    </location>
    <ligand>
        <name>Zn(2+)</name>
        <dbReference type="ChEBI" id="CHEBI:29105"/>
    </ligand>
</feature>
<evidence type="ECO:0000313" key="11">
    <source>
        <dbReference type="Proteomes" id="UP000011083"/>
    </source>
</evidence>
<keyword evidence="2" id="KW-0507">mRNA processing</keyword>
<evidence type="ECO:0000256" key="8">
    <source>
        <dbReference type="HAMAP-Rule" id="MF_03226"/>
    </source>
</evidence>
<feature type="compositionally biased region" description="Low complexity" evidence="9">
    <location>
        <begin position="214"/>
        <end position="231"/>
    </location>
</feature>
<feature type="binding site" evidence="8">
    <location>
        <position position="43"/>
    </location>
    <ligand>
        <name>Zn(2+)</name>
        <dbReference type="ChEBI" id="CHEBI:29105"/>
    </ligand>
</feature>
<evidence type="ECO:0000256" key="7">
    <source>
        <dbReference type="ARBA" id="ARBA00023242"/>
    </source>
</evidence>
<dbReference type="InterPro" id="IPR043701">
    <property type="entry name" value="Yju2"/>
</dbReference>
<comment type="subcellular location">
    <subcellularLocation>
        <location evidence="1 8">Nucleus</location>
    </subcellularLocation>
</comment>
<keyword evidence="6" id="KW-0508">mRNA splicing</keyword>
<comment type="similarity">
    <text evidence="8">Belongs to the CWC16 family. YJU2 subfamily.</text>
</comment>
<dbReference type="GO" id="GO:0000349">
    <property type="term" value="P:generation of catalytic spliceosome for first transesterification step"/>
    <property type="evidence" value="ECO:0007669"/>
    <property type="project" value="UniProtKB-UniRule"/>
</dbReference>
<keyword evidence="11" id="KW-1185">Reference proteome</keyword>
<dbReference type="InterPro" id="IPR007590">
    <property type="entry name" value="Saf4/Yju2"/>
</dbReference>
<protein>
    <recommendedName>
        <fullName evidence="8">Splicing factor YJU2</fullName>
    </recommendedName>
</protein>
<keyword evidence="5 8" id="KW-0862">Zinc</keyword>
<sequence>MGERKVINKYYPPDFDPSLIPRGKKPKNDQQTVRMMMPMSVRCLVCGEYLYRGKKFNAKKETVAGEEYLGIKIFRFYMKCTRCKGEFTIKTDPERADYIAELNVSRNFEPWRNTESQIEEQKEKRKLEEEGDVMKQLENKTTDSKVELDILDALADIKSLNTRNAKLDLDKLIEERAKEDRQRELDEEEHLVQTLFRSEHVKRLDDDGDDDADPFSSSSKPLDPAVVAPLAPTLRPTAAPLAQAEDAKKKRKAPFPFVPLVVKPKAGAVVKKVKVEPPPSPSVPAASRGVKVENGGGADSESDGEGPGGGLLGLDY</sequence>
<dbReference type="OrthoDB" id="674963at2759"/>
<dbReference type="AlphaFoldDB" id="L8H7H5"/>
<dbReference type="Pfam" id="PF04502">
    <property type="entry name" value="Saf4_Yju2"/>
    <property type="match status" value="1"/>
</dbReference>
<dbReference type="GO" id="GO:0046872">
    <property type="term" value="F:metal ion binding"/>
    <property type="evidence" value="ECO:0007669"/>
    <property type="project" value="UniProtKB-KW"/>
</dbReference>
<keyword evidence="4 8" id="KW-0747">Spliceosome</keyword>
<feature type="region of interest" description="Disordered" evidence="9">
    <location>
        <begin position="268"/>
        <end position="316"/>
    </location>
</feature>
<dbReference type="EMBL" id="KB007917">
    <property type="protein sequence ID" value="ELR20436.1"/>
    <property type="molecule type" value="Genomic_DNA"/>
</dbReference>
<feature type="binding site" evidence="8">
    <location>
        <position position="80"/>
    </location>
    <ligand>
        <name>Zn(2+)</name>
        <dbReference type="ChEBI" id="CHEBI:29105"/>
    </ligand>
</feature>
<comment type="subunit">
    <text evidence="8">Component of the spliceosome. Present in the activated B complex, the catalytically activated B* complex which catalyzes the branching, the catalytic step 1 C complex catalyzing the exon ligation, and the postcatalytic P complex containing the ligated exons (mRNA) and the excised lariat intron.</text>
</comment>
<evidence type="ECO:0000256" key="9">
    <source>
        <dbReference type="SAM" id="MobiDB-lite"/>
    </source>
</evidence>
<feature type="compositionally biased region" description="Gly residues" evidence="9">
    <location>
        <begin position="305"/>
        <end position="316"/>
    </location>
</feature>
<evidence type="ECO:0000313" key="10">
    <source>
        <dbReference type="EMBL" id="ELR20436.1"/>
    </source>
</evidence>
<proteinExistence type="inferred from homology"/>
<accession>L8H7H5</accession>
<dbReference type="VEuPathDB" id="AmoebaDB:ACA1_195180"/>
<dbReference type="PANTHER" id="PTHR12111:SF1">
    <property type="entry name" value="SPLICING FACTOR YJU2"/>
    <property type="match status" value="1"/>
</dbReference>